<organism evidence="2 3">
    <name type="scientific">Armillaria novae-zelandiae</name>
    <dbReference type="NCBI Taxonomy" id="153914"/>
    <lineage>
        <taxon>Eukaryota</taxon>
        <taxon>Fungi</taxon>
        <taxon>Dikarya</taxon>
        <taxon>Basidiomycota</taxon>
        <taxon>Agaricomycotina</taxon>
        <taxon>Agaricomycetes</taxon>
        <taxon>Agaricomycetidae</taxon>
        <taxon>Agaricales</taxon>
        <taxon>Marasmiineae</taxon>
        <taxon>Physalacriaceae</taxon>
        <taxon>Armillaria</taxon>
    </lineage>
</organism>
<name>A0AA39UFZ0_9AGAR</name>
<evidence type="ECO:0000313" key="2">
    <source>
        <dbReference type="EMBL" id="KAK0477255.1"/>
    </source>
</evidence>
<feature type="region of interest" description="Disordered" evidence="1">
    <location>
        <begin position="165"/>
        <end position="475"/>
    </location>
</feature>
<reference evidence="2" key="1">
    <citation type="submission" date="2023-06" db="EMBL/GenBank/DDBJ databases">
        <authorList>
            <consortium name="Lawrence Berkeley National Laboratory"/>
            <person name="Ahrendt S."/>
            <person name="Sahu N."/>
            <person name="Indic B."/>
            <person name="Wong-Bajracharya J."/>
            <person name="Merenyi Z."/>
            <person name="Ke H.-M."/>
            <person name="Monk M."/>
            <person name="Kocsube S."/>
            <person name="Drula E."/>
            <person name="Lipzen A."/>
            <person name="Balint B."/>
            <person name="Henrissat B."/>
            <person name="Andreopoulos B."/>
            <person name="Martin F.M."/>
            <person name="Harder C.B."/>
            <person name="Rigling D."/>
            <person name="Ford K.L."/>
            <person name="Foster G.D."/>
            <person name="Pangilinan J."/>
            <person name="Papanicolaou A."/>
            <person name="Barry K."/>
            <person name="LaButti K."/>
            <person name="Viragh M."/>
            <person name="Koriabine M."/>
            <person name="Yan M."/>
            <person name="Riley R."/>
            <person name="Champramary S."/>
            <person name="Plett K.L."/>
            <person name="Tsai I.J."/>
            <person name="Slot J."/>
            <person name="Sipos G."/>
            <person name="Plett J."/>
            <person name="Nagy L.G."/>
            <person name="Grigoriev I.V."/>
        </authorList>
    </citation>
    <scope>NUCLEOTIDE SEQUENCE</scope>
    <source>
        <strain evidence="2">ICMP 16352</strain>
    </source>
</reference>
<keyword evidence="3" id="KW-1185">Reference proteome</keyword>
<dbReference type="AlphaFoldDB" id="A0AA39UFZ0"/>
<feature type="compositionally biased region" description="Acidic residues" evidence="1">
    <location>
        <begin position="165"/>
        <end position="187"/>
    </location>
</feature>
<evidence type="ECO:0000313" key="3">
    <source>
        <dbReference type="Proteomes" id="UP001175227"/>
    </source>
</evidence>
<gene>
    <name evidence="2" type="ORF">IW261DRAFT_1566133</name>
</gene>
<accession>A0AA39UFZ0</accession>
<comment type="caution">
    <text evidence="2">The sequence shown here is derived from an EMBL/GenBank/DDBJ whole genome shotgun (WGS) entry which is preliminary data.</text>
</comment>
<feature type="compositionally biased region" description="Basic and acidic residues" evidence="1">
    <location>
        <begin position="188"/>
        <end position="200"/>
    </location>
</feature>
<proteinExistence type="predicted"/>
<feature type="compositionally biased region" description="Pro residues" evidence="1">
    <location>
        <begin position="249"/>
        <end position="258"/>
    </location>
</feature>
<feature type="compositionally biased region" description="Basic and acidic residues" evidence="1">
    <location>
        <begin position="377"/>
        <end position="396"/>
    </location>
</feature>
<sequence length="500" mass="56367">MLDRDEADRLPVVIPQEHIDNDPEAFAWYEGPQGEGFTVPFQFKKYPNRLVNETPMGYLHYIVNKCNWYTKDIHWAFFDAIGTLKHRGKRLQQCRDKPWMEWTTKRPDLTQKYTVYFTAVWCLLDNPRHYTANRDIGELLSVTRYEDDLDLVEEDDEYEMNSFINDDDAEEEQEQEQESSETADDSEASSRTEESTRPSDVEGSQSGISGDIDSELSMWTPPRMIPVNGMASLGSTYRLEKRDNSCSPGPVPMPPSPTPRKRRKGPGSSEVNSVSKASPRKRKFSSVDSSDHSEDAEDAEEDKPAKSRRRKRGPRKGKQKALTSEMKDFVSEGEESNGNEDYVDSATENDNLSDLADGAQPHQLRSGREYGPSKSRSNKETASKESPRPTSRDRESPGVIRSAIFSANDLGSGELSIRGSTPRRTSSPDTQGISRRRPPESGPTHAYVLNSDQATSSSKRRRTTYRVVSSSEDAVTQDTNRQNLVLLRLNLKGPFVDSGD</sequence>
<feature type="compositionally biased region" description="Acidic residues" evidence="1">
    <location>
        <begin position="331"/>
        <end position="343"/>
    </location>
</feature>
<evidence type="ECO:0000256" key="1">
    <source>
        <dbReference type="SAM" id="MobiDB-lite"/>
    </source>
</evidence>
<feature type="compositionally biased region" description="Polar residues" evidence="1">
    <location>
        <begin position="418"/>
        <end position="433"/>
    </location>
</feature>
<dbReference type="Proteomes" id="UP001175227">
    <property type="component" value="Unassembled WGS sequence"/>
</dbReference>
<dbReference type="EMBL" id="JAUEPR010000017">
    <property type="protein sequence ID" value="KAK0477255.1"/>
    <property type="molecule type" value="Genomic_DNA"/>
</dbReference>
<feature type="compositionally biased region" description="Basic residues" evidence="1">
    <location>
        <begin position="306"/>
        <end position="319"/>
    </location>
</feature>
<protein>
    <submittedName>
        <fullName evidence="2">Uncharacterized protein</fullName>
    </submittedName>
</protein>